<evidence type="ECO:0000259" key="4">
    <source>
        <dbReference type="PROSITE" id="PS50887"/>
    </source>
</evidence>
<dbReference type="Proteomes" id="UP000290092">
    <property type="component" value="Unassembled WGS sequence"/>
</dbReference>
<dbReference type="EC" id="2.7.7.65" evidence="1"/>
<dbReference type="FunFam" id="3.30.70.270:FF:000001">
    <property type="entry name" value="Diguanylate cyclase domain protein"/>
    <property type="match status" value="1"/>
</dbReference>
<keyword evidence="6" id="KW-1185">Reference proteome</keyword>
<dbReference type="Pfam" id="PF00990">
    <property type="entry name" value="GGDEF"/>
    <property type="match status" value="1"/>
</dbReference>
<feature type="transmembrane region" description="Helical" evidence="3">
    <location>
        <begin position="223"/>
        <end position="243"/>
    </location>
</feature>
<organism evidence="5 6">
    <name type="scientific">Malaciobacter mytili LMG 24559</name>
    <dbReference type="NCBI Taxonomy" id="1032238"/>
    <lineage>
        <taxon>Bacteria</taxon>
        <taxon>Pseudomonadati</taxon>
        <taxon>Campylobacterota</taxon>
        <taxon>Epsilonproteobacteria</taxon>
        <taxon>Campylobacterales</taxon>
        <taxon>Arcobacteraceae</taxon>
        <taxon>Malaciobacter</taxon>
    </lineage>
</organism>
<dbReference type="InterPro" id="IPR000160">
    <property type="entry name" value="GGDEF_dom"/>
</dbReference>
<keyword evidence="3" id="KW-1133">Transmembrane helix</keyword>
<dbReference type="SMART" id="SM00267">
    <property type="entry name" value="GGDEF"/>
    <property type="match status" value="1"/>
</dbReference>
<keyword evidence="3" id="KW-0472">Membrane</keyword>
<dbReference type="Gene3D" id="3.30.70.270">
    <property type="match status" value="1"/>
</dbReference>
<dbReference type="InterPro" id="IPR043128">
    <property type="entry name" value="Rev_trsase/Diguanyl_cyclase"/>
</dbReference>
<protein>
    <recommendedName>
        <fullName evidence="1">diguanylate cyclase</fullName>
        <ecNumber evidence="1">2.7.7.65</ecNumber>
    </recommendedName>
</protein>
<dbReference type="SUPFAM" id="SSF55073">
    <property type="entry name" value="Nucleotide cyclase"/>
    <property type="match status" value="1"/>
</dbReference>
<dbReference type="PROSITE" id="PS50887">
    <property type="entry name" value="GGDEF"/>
    <property type="match status" value="1"/>
</dbReference>
<feature type="transmembrane region" description="Helical" evidence="3">
    <location>
        <begin position="7"/>
        <end position="26"/>
    </location>
</feature>
<gene>
    <name evidence="5" type="ORF">CP985_01095</name>
</gene>
<sequence length="467" mass="54449">MNLYTKIFVTALIPLIIIISISFIQIDHVINNQIKNFYKKELKDKSIISNKINEIIKQIYVNLNIISSVYEVKDAFRFNDNDLLTIWGKKFLDSQKMIFFVDLNAVVLSRAHDEFKFSDTLINKDFYKILKTNGVLHKIDYIDNTLCLIIGKKVLQYGKSVGFILIAQEIKSNFLENLENGTLFNLSVKKNIDINKIEKIEDILIYNSLLDKDIEATKKLREFLFFSLLSLVIFLSILLFIIIKKHLKPYIKLTEILSSFSNNKISLIQLRKDVKQIYKTNVMHEINSIAKAIQSMAIQVQKDKIKLERLSQIDQLTQVYNRRKIDSIFSLKFEEARRYNTIFSIIILDIDYFKAINDKYGHDMGDKVLVEFARILRTNIRVTDYIARFGGEEFLIVCTRTNAAECKKLCEKLRDKIRNININGLKISSSFGYVEYDSNFTSKDHMFKIADNFLYEAKNSGRDCIKG</sequence>
<dbReference type="KEGG" id="amyt:AMYT_1265"/>
<dbReference type="PANTHER" id="PTHR45138:SF9">
    <property type="entry name" value="DIGUANYLATE CYCLASE DGCM-RELATED"/>
    <property type="match status" value="1"/>
</dbReference>
<evidence type="ECO:0000313" key="6">
    <source>
        <dbReference type="Proteomes" id="UP000290092"/>
    </source>
</evidence>
<keyword evidence="3" id="KW-0812">Transmembrane</keyword>
<dbReference type="PANTHER" id="PTHR45138">
    <property type="entry name" value="REGULATORY COMPONENTS OF SENSORY TRANSDUCTION SYSTEM"/>
    <property type="match status" value="1"/>
</dbReference>
<reference evidence="5 6" key="1">
    <citation type="submission" date="2017-09" db="EMBL/GenBank/DDBJ databases">
        <title>Genomics of the genus Arcobacter.</title>
        <authorList>
            <person name="Perez-Cataluna A."/>
            <person name="Figueras M.J."/>
            <person name="Salas-Masso N."/>
        </authorList>
    </citation>
    <scope>NUCLEOTIDE SEQUENCE [LARGE SCALE GENOMIC DNA]</scope>
    <source>
        <strain evidence="5 6">CECT 7386</strain>
    </source>
</reference>
<dbReference type="AlphaFoldDB" id="A0AAX2AK49"/>
<comment type="catalytic activity">
    <reaction evidence="2">
        <text>2 GTP = 3',3'-c-di-GMP + 2 diphosphate</text>
        <dbReference type="Rhea" id="RHEA:24898"/>
        <dbReference type="ChEBI" id="CHEBI:33019"/>
        <dbReference type="ChEBI" id="CHEBI:37565"/>
        <dbReference type="ChEBI" id="CHEBI:58805"/>
        <dbReference type="EC" id="2.7.7.65"/>
    </reaction>
</comment>
<evidence type="ECO:0000256" key="2">
    <source>
        <dbReference type="ARBA" id="ARBA00034247"/>
    </source>
</evidence>
<comment type="caution">
    <text evidence="5">The sequence shown here is derived from an EMBL/GenBank/DDBJ whole genome shotgun (WGS) entry which is preliminary data.</text>
</comment>
<dbReference type="CDD" id="cd01949">
    <property type="entry name" value="GGDEF"/>
    <property type="match status" value="1"/>
</dbReference>
<dbReference type="RefSeq" id="WP_114841708.1">
    <property type="nucleotide sequence ID" value="NZ_CP031219.1"/>
</dbReference>
<feature type="domain" description="GGDEF" evidence="4">
    <location>
        <begin position="341"/>
        <end position="467"/>
    </location>
</feature>
<dbReference type="InterPro" id="IPR050469">
    <property type="entry name" value="Diguanylate_Cyclase"/>
</dbReference>
<dbReference type="InterPro" id="IPR029787">
    <property type="entry name" value="Nucleotide_cyclase"/>
</dbReference>
<dbReference type="GO" id="GO:0052621">
    <property type="term" value="F:diguanylate cyclase activity"/>
    <property type="evidence" value="ECO:0007669"/>
    <property type="project" value="UniProtKB-EC"/>
</dbReference>
<evidence type="ECO:0000313" key="5">
    <source>
        <dbReference type="EMBL" id="RXK16782.1"/>
    </source>
</evidence>
<name>A0AAX2AK49_9BACT</name>
<dbReference type="NCBIfam" id="TIGR00254">
    <property type="entry name" value="GGDEF"/>
    <property type="match status" value="1"/>
</dbReference>
<proteinExistence type="predicted"/>
<evidence type="ECO:0000256" key="3">
    <source>
        <dbReference type="SAM" id="Phobius"/>
    </source>
</evidence>
<dbReference type="EMBL" id="NXID01000003">
    <property type="protein sequence ID" value="RXK16782.1"/>
    <property type="molecule type" value="Genomic_DNA"/>
</dbReference>
<evidence type="ECO:0000256" key="1">
    <source>
        <dbReference type="ARBA" id="ARBA00012528"/>
    </source>
</evidence>
<accession>A0AAX2AK49</accession>